<dbReference type="Gene3D" id="3.40.30.10">
    <property type="entry name" value="Glutaredoxin"/>
    <property type="match status" value="1"/>
</dbReference>
<accession>A0ABW3WLH9</accession>
<dbReference type="Proteomes" id="UP001597241">
    <property type="component" value="Unassembled WGS sequence"/>
</dbReference>
<dbReference type="InterPro" id="IPR051099">
    <property type="entry name" value="AGR/TXD"/>
</dbReference>
<comment type="caution">
    <text evidence="5">The sequence shown here is derived from an EMBL/GenBank/DDBJ whole genome shotgun (WGS) entry which is preliminary data.</text>
</comment>
<dbReference type="RefSeq" id="WP_386807177.1">
    <property type="nucleotide sequence ID" value="NZ_JBHTMV010000002.1"/>
</dbReference>
<proteinExistence type="predicted"/>
<dbReference type="Pfam" id="PF13899">
    <property type="entry name" value="Thioredoxin_7"/>
    <property type="match status" value="1"/>
</dbReference>
<dbReference type="PROSITE" id="PS51352">
    <property type="entry name" value="THIOREDOXIN_2"/>
    <property type="match status" value="1"/>
</dbReference>
<keyword evidence="1 3" id="KW-0732">Signal</keyword>
<organism evidence="5 6">
    <name type="scientific">Lutibacter holmesii</name>
    <dbReference type="NCBI Taxonomy" id="1137985"/>
    <lineage>
        <taxon>Bacteria</taxon>
        <taxon>Pseudomonadati</taxon>
        <taxon>Bacteroidota</taxon>
        <taxon>Flavobacteriia</taxon>
        <taxon>Flavobacteriales</taxon>
        <taxon>Flavobacteriaceae</taxon>
        <taxon>Lutibacter</taxon>
    </lineage>
</organism>
<evidence type="ECO:0000256" key="3">
    <source>
        <dbReference type="SAM" id="SignalP"/>
    </source>
</evidence>
<dbReference type="PANTHER" id="PTHR15337:SF11">
    <property type="entry name" value="THIOREDOXIN DOMAIN-CONTAINING PROTEIN"/>
    <property type="match status" value="1"/>
</dbReference>
<protein>
    <submittedName>
        <fullName evidence="5">Thioredoxin family protein</fullName>
    </submittedName>
</protein>
<dbReference type="InterPro" id="IPR013766">
    <property type="entry name" value="Thioredoxin_domain"/>
</dbReference>
<feature type="signal peptide" evidence="3">
    <location>
        <begin position="1"/>
        <end position="20"/>
    </location>
</feature>
<feature type="domain" description="Thioredoxin" evidence="4">
    <location>
        <begin position="7"/>
        <end position="130"/>
    </location>
</feature>
<evidence type="ECO:0000313" key="6">
    <source>
        <dbReference type="Proteomes" id="UP001597241"/>
    </source>
</evidence>
<dbReference type="CDD" id="cd02947">
    <property type="entry name" value="TRX_family"/>
    <property type="match status" value="1"/>
</dbReference>
<dbReference type="PROSITE" id="PS00194">
    <property type="entry name" value="THIOREDOXIN_1"/>
    <property type="match status" value="1"/>
</dbReference>
<keyword evidence="6" id="KW-1185">Reference proteome</keyword>
<dbReference type="SUPFAM" id="SSF52833">
    <property type="entry name" value="Thioredoxin-like"/>
    <property type="match status" value="1"/>
</dbReference>
<keyword evidence="2" id="KW-0676">Redox-active center</keyword>
<evidence type="ECO:0000313" key="5">
    <source>
        <dbReference type="EMBL" id="MFD1292523.1"/>
    </source>
</evidence>
<sequence>MKKILCLLLIVGSFSTSLKASTNWLTSFDDAKKMSQALNKPILVDFWAFWCGPCKEMDQNVWSKEDIKSLMDNFVPVKIDIDANVGLARTYNVRAIPHILILDGWGNILYTSVGYKDKKEITALLESFSVNMAAVHQGLAILEKDKENAYSNVRVAQKFQDGAFILKGESKKAFLRSSNSYFKEGLKFVPKDKPALKEKVELFMALNKAYGGSCKSVLKGLHKALPKIDASNKSLYYYIEFYCYHTQKDETKATESYSKLAELNSNTYLKKANYLIKKSE</sequence>
<dbReference type="PANTHER" id="PTHR15337">
    <property type="entry name" value="ANTERIOR GRADIENT PROTEIN-RELATED"/>
    <property type="match status" value="1"/>
</dbReference>
<reference evidence="6" key="1">
    <citation type="journal article" date="2019" name="Int. J. Syst. Evol. Microbiol.">
        <title>The Global Catalogue of Microorganisms (GCM) 10K type strain sequencing project: providing services to taxonomists for standard genome sequencing and annotation.</title>
        <authorList>
            <consortium name="The Broad Institute Genomics Platform"/>
            <consortium name="The Broad Institute Genome Sequencing Center for Infectious Disease"/>
            <person name="Wu L."/>
            <person name="Ma J."/>
        </authorList>
    </citation>
    <scope>NUCLEOTIDE SEQUENCE [LARGE SCALE GENOMIC DNA]</scope>
    <source>
        <strain evidence="6">CCUG 62221</strain>
    </source>
</reference>
<evidence type="ECO:0000256" key="2">
    <source>
        <dbReference type="ARBA" id="ARBA00023284"/>
    </source>
</evidence>
<evidence type="ECO:0000256" key="1">
    <source>
        <dbReference type="ARBA" id="ARBA00022729"/>
    </source>
</evidence>
<name>A0ABW3WLH9_9FLAO</name>
<feature type="chain" id="PRO_5046872926" evidence="3">
    <location>
        <begin position="21"/>
        <end position="280"/>
    </location>
</feature>
<dbReference type="EMBL" id="JBHTMV010000002">
    <property type="protein sequence ID" value="MFD1292523.1"/>
    <property type="molecule type" value="Genomic_DNA"/>
</dbReference>
<dbReference type="InterPro" id="IPR017937">
    <property type="entry name" value="Thioredoxin_CS"/>
</dbReference>
<dbReference type="InterPro" id="IPR036249">
    <property type="entry name" value="Thioredoxin-like_sf"/>
</dbReference>
<gene>
    <name evidence="5" type="ORF">ACFQ5N_01635</name>
</gene>
<evidence type="ECO:0000259" key="4">
    <source>
        <dbReference type="PROSITE" id="PS51352"/>
    </source>
</evidence>